<reference evidence="2 3" key="1">
    <citation type="submission" date="2015-10" db="EMBL/GenBank/DDBJ databases">
        <authorList>
            <person name="Gilbert D.G."/>
        </authorList>
    </citation>
    <scope>NUCLEOTIDE SEQUENCE [LARGE SCALE GENOMIC DNA]</scope>
    <source>
        <strain evidence="2">FVVF132</strain>
    </source>
</reference>
<feature type="compositionally biased region" description="Acidic residues" evidence="1">
    <location>
        <begin position="57"/>
        <end position="75"/>
    </location>
</feature>
<proteinExistence type="predicted"/>
<keyword evidence="3" id="KW-1185">Reference proteome</keyword>
<protein>
    <submittedName>
        <fullName evidence="2">Uncharacterized protein</fullName>
    </submittedName>
</protein>
<dbReference type="Gene3D" id="3.40.50.300">
    <property type="entry name" value="P-loop containing nucleotide triphosphate hydrolases"/>
    <property type="match status" value="1"/>
</dbReference>
<feature type="compositionally biased region" description="Polar residues" evidence="1">
    <location>
        <begin position="33"/>
        <end position="42"/>
    </location>
</feature>
<organism evidence="2 3">
    <name type="scientific">Amazona aestiva</name>
    <name type="common">Blue-fronted Amazon parrot</name>
    <dbReference type="NCBI Taxonomy" id="12930"/>
    <lineage>
        <taxon>Eukaryota</taxon>
        <taxon>Metazoa</taxon>
        <taxon>Chordata</taxon>
        <taxon>Craniata</taxon>
        <taxon>Vertebrata</taxon>
        <taxon>Euteleostomi</taxon>
        <taxon>Archelosauria</taxon>
        <taxon>Archosauria</taxon>
        <taxon>Dinosauria</taxon>
        <taxon>Saurischia</taxon>
        <taxon>Theropoda</taxon>
        <taxon>Coelurosauria</taxon>
        <taxon>Aves</taxon>
        <taxon>Neognathae</taxon>
        <taxon>Neoaves</taxon>
        <taxon>Telluraves</taxon>
        <taxon>Australaves</taxon>
        <taxon>Psittaciformes</taxon>
        <taxon>Psittacidae</taxon>
        <taxon>Amazona</taxon>
    </lineage>
</organism>
<dbReference type="OrthoDB" id="439792at2759"/>
<dbReference type="STRING" id="12930.A0A0Q3TYP7"/>
<dbReference type="InterPro" id="IPR027417">
    <property type="entry name" value="P-loop_NTPase"/>
</dbReference>
<dbReference type="AlphaFoldDB" id="A0A0Q3TYP7"/>
<name>A0A0Q3TYP7_AMAAE</name>
<feature type="region of interest" description="Disordered" evidence="1">
    <location>
        <begin position="23"/>
        <end position="82"/>
    </location>
</feature>
<comment type="caution">
    <text evidence="2">The sequence shown here is derived from an EMBL/GenBank/DDBJ whole genome shotgun (WGS) entry which is preliminary data.</text>
</comment>
<dbReference type="Proteomes" id="UP000051836">
    <property type="component" value="Unassembled WGS sequence"/>
</dbReference>
<evidence type="ECO:0000313" key="3">
    <source>
        <dbReference type="Proteomes" id="UP000051836"/>
    </source>
</evidence>
<sequence>MILKKIESPQVTHFDYDLCQRISGQRQHPDSGQVYQRNQWDPNTIEKHKKKKGQQEEDHEEEEEDEELEEEQTEEDPLKESEFLHQLVQRPEDFLENAEKRVGKYKDIMLHPLEFEIYSMAMGTRHA</sequence>
<evidence type="ECO:0000313" key="2">
    <source>
        <dbReference type="EMBL" id="KQK85582.1"/>
    </source>
</evidence>
<accession>A0A0Q3TYP7</accession>
<gene>
    <name evidence="2" type="ORF">AAES_39259</name>
</gene>
<evidence type="ECO:0000256" key="1">
    <source>
        <dbReference type="SAM" id="MobiDB-lite"/>
    </source>
</evidence>
<dbReference type="EMBL" id="LMAW01000747">
    <property type="protein sequence ID" value="KQK85582.1"/>
    <property type="molecule type" value="Genomic_DNA"/>
</dbReference>